<dbReference type="EMBL" id="BAABIP010000017">
    <property type="protein sequence ID" value="GAA4770458.1"/>
    <property type="molecule type" value="Genomic_DNA"/>
</dbReference>
<organism evidence="1 2">
    <name type="scientific">Flavobacterium hankyongi</name>
    <dbReference type="NCBI Taxonomy" id="1176532"/>
    <lineage>
        <taxon>Bacteria</taxon>
        <taxon>Pseudomonadati</taxon>
        <taxon>Bacteroidota</taxon>
        <taxon>Flavobacteriia</taxon>
        <taxon>Flavobacteriales</taxon>
        <taxon>Flavobacteriaceae</taxon>
        <taxon>Flavobacterium</taxon>
    </lineage>
</organism>
<protein>
    <submittedName>
        <fullName evidence="1">Uncharacterized protein</fullName>
    </submittedName>
</protein>
<keyword evidence="2" id="KW-1185">Reference proteome</keyword>
<dbReference type="Proteomes" id="UP001500141">
    <property type="component" value="Unassembled WGS sequence"/>
</dbReference>
<evidence type="ECO:0000313" key="2">
    <source>
        <dbReference type="Proteomes" id="UP001500141"/>
    </source>
</evidence>
<evidence type="ECO:0000313" key="1">
    <source>
        <dbReference type="EMBL" id="GAA4770458.1"/>
    </source>
</evidence>
<comment type="caution">
    <text evidence="1">The sequence shown here is derived from an EMBL/GenBank/DDBJ whole genome shotgun (WGS) entry which is preliminary data.</text>
</comment>
<proteinExistence type="predicted"/>
<name>A0ABP9A1A1_9FLAO</name>
<accession>A0ABP9A1A1</accession>
<reference evidence="2" key="1">
    <citation type="journal article" date="2019" name="Int. J. Syst. Evol. Microbiol.">
        <title>The Global Catalogue of Microorganisms (GCM) 10K type strain sequencing project: providing services to taxonomists for standard genome sequencing and annotation.</title>
        <authorList>
            <consortium name="The Broad Institute Genomics Platform"/>
            <consortium name="The Broad Institute Genome Sequencing Center for Infectious Disease"/>
            <person name="Wu L."/>
            <person name="Ma J."/>
        </authorList>
    </citation>
    <scope>NUCLEOTIDE SEQUENCE [LARGE SCALE GENOMIC DNA]</scope>
    <source>
        <strain evidence="2">JCM 18198</strain>
    </source>
</reference>
<dbReference type="RefSeq" id="WP_026713531.1">
    <property type="nucleotide sequence ID" value="NZ_BAABIP010000017.1"/>
</dbReference>
<sequence>MNAIHYNIEDDAIVNKLKETIISKIDKIYWMDTLILIEPEKSTFKNIVELLYGFFKEHKLEIEDFVYIYNFSSYKENNWYCERLKRKGLKRMSSNFK</sequence>
<gene>
    <name evidence="1" type="ORF">GCM10023230_20770</name>
</gene>